<name>A0A369JFL2_HYPMA</name>
<proteinExistence type="predicted"/>
<dbReference type="InterPro" id="IPR018247">
    <property type="entry name" value="EF_Hand_1_Ca_BS"/>
</dbReference>
<evidence type="ECO:0000313" key="3">
    <source>
        <dbReference type="Proteomes" id="UP000076154"/>
    </source>
</evidence>
<evidence type="ECO:0000256" key="1">
    <source>
        <dbReference type="SAM" id="MobiDB-lite"/>
    </source>
</evidence>
<dbReference type="Proteomes" id="UP000076154">
    <property type="component" value="Unassembled WGS sequence"/>
</dbReference>
<feature type="region of interest" description="Disordered" evidence="1">
    <location>
        <begin position="271"/>
        <end position="307"/>
    </location>
</feature>
<dbReference type="InterPro" id="IPR001579">
    <property type="entry name" value="Glyco_hydro_18_chit_AS"/>
</dbReference>
<accession>A0A369JFL2</accession>
<evidence type="ECO:0000313" key="2">
    <source>
        <dbReference type="EMBL" id="RDB19195.1"/>
    </source>
</evidence>
<gene>
    <name evidence="2" type="ORF">Hypma_013649</name>
</gene>
<feature type="compositionally biased region" description="Polar residues" evidence="1">
    <location>
        <begin position="294"/>
        <end position="304"/>
    </location>
</feature>
<sequence length="648" mass="73190">MLINIVPETTAAHLSAVVFSVVFEDFGPDLAHPPEWASTLHYLKRDELDLPVAIHALDKAAGITSLLEEVTFDVPSMVISCQFVDGSTENWPLKGAACLKALEKIVLDVNESSLDIEREREWEKGKERERERRRFEPSIMSAPVKRTRHKKQRSLLMTLVASIIPLYSLSPSTSRFPSPPPTPVAERPPSSTISPRARRRKARSELVDTFRRYALTELARRFPSGGYYAWIIQSMLRRTAESLEQLVKQAGGTPVPESAGHYYPEEFSITAASLPPTPDVSDDEDDTFETDTDGSSLHTPSSPHSVDFRHVSLPRQTGYVPRRHSRVSNFSRRVPSGCAQALYSETKALLSRLRHLHDLESSRQAQLEDDIKHHHRVLEIRSRRRAWLNKTLRGGNQTTDLGLAMSFRSSPLVRLSWSGDEYEYAPDEASYHSERQEYDEYDRLELRVKRTKRSTGATRLFPVSEEDDEDEDGALDARELQLQFDGFDLDVESGAQCEDFADDDADDGSGLRVALEIERPQIRPRVRTNSMHQHRSRAPMPAGLGIGAAPPQQCQPPDKPPRQFPDHDQPPVYTEVDVNVNVTQLEVTGYGGFGKFADDEFTLAMDLPFNVRVQDRDVFANRKGLSVDPEHGWLPPRMSESSEMVQCR</sequence>
<dbReference type="OrthoDB" id="3224257at2759"/>
<dbReference type="EMBL" id="LUEZ02000080">
    <property type="protein sequence ID" value="RDB19195.1"/>
    <property type="molecule type" value="Genomic_DNA"/>
</dbReference>
<dbReference type="GO" id="GO:0005975">
    <property type="term" value="P:carbohydrate metabolic process"/>
    <property type="evidence" value="ECO:0007669"/>
    <property type="project" value="InterPro"/>
</dbReference>
<organism evidence="2 3">
    <name type="scientific">Hypsizygus marmoreus</name>
    <name type="common">White beech mushroom</name>
    <name type="synonym">Agaricus marmoreus</name>
    <dbReference type="NCBI Taxonomy" id="39966"/>
    <lineage>
        <taxon>Eukaryota</taxon>
        <taxon>Fungi</taxon>
        <taxon>Dikarya</taxon>
        <taxon>Basidiomycota</taxon>
        <taxon>Agaricomycotina</taxon>
        <taxon>Agaricomycetes</taxon>
        <taxon>Agaricomycetidae</taxon>
        <taxon>Agaricales</taxon>
        <taxon>Tricholomatineae</taxon>
        <taxon>Lyophyllaceae</taxon>
        <taxon>Hypsizygus</taxon>
    </lineage>
</organism>
<dbReference type="InParanoid" id="A0A369JFL2"/>
<feature type="region of interest" description="Disordered" evidence="1">
    <location>
        <begin position="172"/>
        <end position="200"/>
    </location>
</feature>
<protein>
    <submittedName>
        <fullName evidence="2">Uncharacterized protein</fullName>
    </submittedName>
</protein>
<feature type="compositionally biased region" description="Acidic residues" evidence="1">
    <location>
        <begin position="280"/>
        <end position="292"/>
    </location>
</feature>
<dbReference type="GO" id="GO:0004553">
    <property type="term" value="F:hydrolase activity, hydrolyzing O-glycosyl compounds"/>
    <property type="evidence" value="ECO:0007669"/>
    <property type="project" value="InterPro"/>
</dbReference>
<dbReference type="PROSITE" id="PS00018">
    <property type="entry name" value="EF_HAND_1"/>
    <property type="match status" value="1"/>
</dbReference>
<dbReference type="PROSITE" id="PS01095">
    <property type="entry name" value="GH18_1"/>
    <property type="match status" value="1"/>
</dbReference>
<keyword evidence="3" id="KW-1185">Reference proteome</keyword>
<feature type="region of interest" description="Disordered" evidence="1">
    <location>
        <begin position="544"/>
        <end position="568"/>
    </location>
</feature>
<comment type="caution">
    <text evidence="2">The sequence shown here is derived from an EMBL/GenBank/DDBJ whole genome shotgun (WGS) entry which is preliminary data.</text>
</comment>
<reference evidence="2" key="1">
    <citation type="submission" date="2018-04" db="EMBL/GenBank/DDBJ databases">
        <title>Whole genome sequencing of Hypsizygus marmoreus.</title>
        <authorList>
            <person name="Choi I.-G."/>
            <person name="Min B."/>
            <person name="Kim J.-G."/>
            <person name="Kim S."/>
            <person name="Oh Y.-L."/>
            <person name="Kong W.-S."/>
            <person name="Park H."/>
            <person name="Jeong J."/>
            <person name="Song E.-S."/>
        </authorList>
    </citation>
    <scope>NUCLEOTIDE SEQUENCE [LARGE SCALE GENOMIC DNA]</scope>
    <source>
        <strain evidence="2">51987-8</strain>
    </source>
</reference>
<dbReference type="AlphaFoldDB" id="A0A369JFL2"/>
<feature type="compositionally biased region" description="Basic and acidic residues" evidence="1">
    <location>
        <begin position="559"/>
        <end position="568"/>
    </location>
</feature>